<feature type="region of interest" description="Disordered" evidence="1">
    <location>
        <begin position="72"/>
        <end position="96"/>
    </location>
</feature>
<proteinExistence type="predicted"/>
<name>A0ABU6VDM1_9FABA</name>
<feature type="region of interest" description="Disordered" evidence="1">
    <location>
        <begin position="110"/>
        <end position="166"/>
    </location>
</feature>
<evidence type="ECO:0000313" key="2">
    <source>
        <dbReference type="EMBL" id="MED6171661.1"/>
    </source>
</evidence>
<evidence type="ECO:0000313" key="3">
    <source>
        <dbReference type="Proteomes" id="UP001341840"/>
    </source>
</evidence>
<feature type="compositionally biased region" description="Low complexity" evidence="1">
    <location>
        <begin position="153"/>
        <end position="166"/>
    </location>
</feature>
<gene>
    <name evidence="2" type="ORF">PIB30_042828</name>
</gene>
<keyword evidence="3" id="KW-1185">Reference proteome</keyword>
<organism evidence="2 3">
    <name type="scientific">Stylosanthes scabra</name>
    <dbReference type="NCBI Taxonomy" id="79078"/>
    <lineage>
        <taxon>Eukaryota</taxon>
        <taxon>Viridiplantae</taxon>
        <taxon>Streptophyta</taxon>
        <taxon>Embryophyta</taxon>
        <taxon>Tracheophyta</taxon>
        <taxon>Spermatophyta</taxon>
        <taxon>Magnoliopsida</taxon>
        <taxon>eudicotyledons</taxon>
        <taxon>Gunneridae</taxon>
        <taxon>Pentapetalae</taxon>
        <taxon>rosids</taxon>
        <taxon>fabids</taxon>
        <taxon>Fabales</taxon>
        <taxon>Fabaceae</taxon>
        <taxon>Papilionoideae</taxon>
        <taxon>50 kb inversion clade</taxon>
        <taxon>dalbergioids sensu lato</taxon>
        <taxon>Dalbergieae</taxon>
        <taxon>Pterocarpus clade</taxon>
        <taxon>Stylosanthes</taxon>
    </lineage>
</organism>
<accession>A0ABU6VDM1</accession>
<sequence length="166" mass="18340">MRHDGGILHLSPPTQPYYSPPRDPTFPQYGYDPDHPEIPMVPPLSYYPPVYFPPGQDGYDHVPYDSPVDMVPIKIEPRSPPPAPADTRVIGEPYDPLEDFDGFIAQYFQDPQGGAVAPMEEDPGEEPMNKDEQDEEMADTDSEDEDSSEEGELSASLEAVSLGEGS</sequence>
<comment type="caution">
    <text evidence="2">The sequence shown here is derived from an EMBL/GenBank/DDBJ whole genome shotgun (WGS) entry which is preliminary data.</text>
</comment>
<protein>
    <submittedName>
        <fullName evidence="2">Uncharacterized protein</fullName>
    </submittedName>
</protein>
<dbReference type="EMBL" id="JASCZI010151281">
    <property type="protein sequence ID" value="MED6171661.1"/>
    <property type="molecule type" value="Genomic_DNA"/>
</dbReference>
<reference evidence="2 3" key="1">
    <citation type="journal article" date="2023" name="Plants (Basel)">
        <title>Bridging the Gap: Combining Genomics and Transcriptomics Approaches to Understand Stylosanthes scabra, an Orphan Legume from the Brazilian Caatinga.</title>
        <authorList>
            <person name="Ferreira-Neto J.R.C."/>
            <person name="da Silva M.D."/>
            <person name="Binneck E."/>
            <person name="de Melo N.F."/>
            <person name="da Silva R.H."/>
            <person name="de Melo A.L.T.M."/>
            <person name="Pandolfi V."/>
            <person name="Bustamante F.O."/>
            <person name="Brasileiro-Vidal A.C."/>
            <person name="Benko-Iseppon A.M."/>
        </authorList>
    </citation>
    <scope>NUCLEOTIDE SEQUENCE [LARGE SCALE GENOMIC DNA]</scope>
    <source>
        <tissue evidence="2">Leaves</tissue>
    </source>
</reference>
<evidence type="ECO:0000256" key="1">
    <source>
        <dbReference type="SAM" id="MobiDB-lite"/>
    </source>
</evidence>
<feature type="compositionally biased region" description="Acidic residues" evidence="1">
    <location>
        <begin position="132"/>
        <end position="152"/>
    </location>
</feature>
<feature type="region of interest" description="Disordered" evidence="1">
    <location>
        <begin position="1"/>
        <end position="37"/>
    </location>
</feature>
<dbReference type="Proteomes" id="UP001341840">
    <property type="component" value="Unassembled WGS sequence"/>
</dbReference>
<feature type="compositionally biased region" description="Pro residues" evidence="1">
    <location>
        <begin position="13"/>
        <end position="24"/>
    </location>
</feature>